<dbReference type="RefSeq" id="WP_021748406.1">
    <property type="nucleotide sequence ID" value="NZ_CP034413.3"/>
</dbReference>
<dbReference type="EMBL" id="CP034413">
    <property type="protein sequence ID" value="QCI58267.1"/>
    <property type="molecule type" value="Genomic_DNA"/>
</dbReference>
<gene>
    <name evidence="1" type="ORF">EIO64_02680</name>
</gene>
<evidence type="ECO:0008006" key="3">
    <source>
        <dbReference type="Google" id="ProtNLM"/>
    </source>
</evidence>
<protein>
    <recommendedName>
        <fullName evidence="3">Regulatory protein YycH-like domain-containing protein</fullName>
    </recommendedName>
</protein>
<evidence type="ECO:0000313" key="2">
    <source>
        <dbReference type="Proteomes" id="UP000298642"/>
    </source>
</evidence>
<evidence type="ECO:0000313" key="1">
    <source>
        <dbReference type="EMBL" id="QCI58267.1"/>
    </source>
</evidence>
<proteinExistence type="predicted"/>
<dbReference type="GeneID" id="89523292"/>
<accession>A0A4D7AV04</accession>
<dbReference type="KEGG" id="obj:EIO64_02680"/>
<keyword evidence="2" id="KW-1185">Reference proteome</keyword>
<name>A0A4D7AV04_9FIRM</name>
<reference evidence="2" key="1">
    <citation type="submission" date="2018-12" db="EMBL/GenBank/DDBJ databases">
        <title>Dusodibacter welbiota gen. nov., sp. nov., isolated from human faeces and emended description of the Oscillibacter genus.</title>
        <authorList>
            <person name="Le Roy T."/>
            <person name="Van der Smissen P."/>
            <person name="Delzenne N."/>
            <person name="Muccioli G."/>
            <person name="Collet J.F."/>
            <person name="Cani P.D."/>
        </authorList>
    </citation>
    <scope>NUCLEOTIDE SEQUENCE [LARGE SCALE GENOMIC DNA]</scope>
    <source>
        <strain evidence="2">J115</strain>
    </source>
</reference>
<sequence>MESFRLKNIIILILALMNLCLLGLLGVRLTTGYSAQAEARQQMVQLFAAEGVSLDDGIIPGATPPAGLTLSRDPDEDEKLAGFLLGDELVMSDGGGGVTTYQSENGSAVFRSDGTFDVVIEQSGETADALCRAFCRAFHYEALAFSLDGEDGSASAVQTYDGAPVVNCTVSFSISGGRVASVSGTHLPQAGQTANGNGALSALDALNAFLGTVQSGAVVTAVTDLYLCYELQSTTATPMALVPAWCVSTDTADYYVNCYTGAVSSG</sequence>
<dbReference type="AlphaFoldDB" id="A0A4D7AV04"/>
<organism evidence="1 2">
    <name type="scientific">Dysosmobacter welbionis</name>
    <dbReference type="NCBI Taxonomy" id="2093857"/>
    <lineage>
        <taxon>Bacteria</taxon>
        <taxon>Bacillati</taxon>
        <taxon>Bacillota</taxon>
        <taxon>Clostridia</taxon>
        <taxon>Eubacteriales</taxon>
        <taxon>Oscillospiraceae</taxon>
        <taxon>Dysosmobacter</taxon>
    </lineage>
</organism>
<dbReference type="Proteomes" id="UP000298642">
    <property type="component" value="Chromosome"/>
</dbReference>